<keyword evidence="4" id="KW-1185">Reference proteome</keyword>
<feature type="compositionally biased region" description="Basic and acidic residues" evidence="1">
    <location>
        <begin position="266"/>
        <end position="275"/>
    </location>
</feature>
<gene>
    <name evidence="5" type="primary">LOC106163126</name>
</gene>
<evidence type="ECO:0000313" key="4">
    <source>
        <dbReference type="Proteomes" id="UP000085678"/>
    </source>
</evidence>
<evidence type="ECO:0000256" key="1">
    <source>
        <dbReference type="SAM" id="MobiDB-lite"/>
    </source>
</evidence>
<proteinExistence type="predicted"/>
<accession>A0A1S3ID56</accession>
<keyword evidence="2" id="KW-0812">Transmembrane</keyword>
<dbReference type="AlphaFoldDB" id="A0A1S3ID56"/>
<feature type="compositionally biased region" description="Polar residues" evidence="1">
    <location>
        <begin position="204"/>
        <end position="222"/>
    </location>
</feature>
<keyword evidence="2" id="KW-1133">Transmembrane helix</keyword>
<dbReference type="GeneID" id="106163126"/>
<feature type="signal peptide" evidence="3">
    <location>
        <begin position="1"/>
        <end position="21"/>
    </location>
</feature>
<evidence type="ECO:0000256" key="2">
    <source>
        <dbReference type="SAM" id="Phobius"/>
    </source>
</evidence>
<keyword evidence="2" id="KW-0472">Membrane</keyword>
<dbReference type="InParanoid" id="A0A1S3ID56"/>
<evidence type="ECO:0000313" key="5">
    <source>
        <dbReference type="RefSeq" id="XP_013396088.1"/>
    </source>
</evidence>
<protein>
    <submittedName>
        <fullName evidence="5">Uncharacterized protein LOC106163126</fullName>
    </submittedName>
</protein>
<keyword evidence="3" id="KW-0732">Signal</keyword>
<dbReference type="KEGG" id="lak:106163126"/>
<evidence type="ECO:0000256" key="3">
    <source>
        <dbReference type="SAM" id="SignalP"/>
    </source>
</evidence>
<feature type="region of interest" description="Disordered" evidence="1">
    <location>
        <begin position="198"/>
        <end position="275"/>
    </location>
</feature>
<sequence>MVVYLIHFAALYAAAITEVKPQPECNDLCCAGGYNHSGICKTLTKCSKEGQIIWKSGNKTQDNRCWCDGLKGYAPRRPKECRKTNKPEACICIRCLDGKLPNVTENGQDVEDFDGTKHCVSKCALPPGRNITTSIPDISDSTPGTCNSGALEDMIIAILVLAIIETVIMSIVVGLCICYREQIASCLSSLRRIINDRNNERDNPANQNNGRDNPASQQQQQGRPAKSQRDKQKTDASGSDEPLTVALQNTEPHEGSDHATYAYMKQNEKAEGECP</sequence>
<dbReference type="Proteomes" id="UP000085678">
    <property type="component" value="Unplaced"/>
</dbReference>
<name>A0A1S3ID56_LINAN</name>
<organism evidence="4 5">
    <name type="scientific">Lingula anatina</name>
    <name type="common">Brachiopod</name>
    <name type="synonym">Lingula unguis</name>
    <dbReference type="NCBI Taxonomy" id="7574"/>
    <lineage>
        <taxon>Eukaryota</taxon>
        <taxon>Metazoa</taxon>
        <taxon>Spiralia</taxon>
        <taxon>Lophotrochozoa</taxon>
        <taxon>Brachiopoda</taxon>
        <taxon>Linguliformea</taxon>
        <taxon>Lingulata</taxon>
        <taxon>Lingulida</taxon>
        <taxon>Linguloidea</taxon>
        <taxon>Lingulidae</taxon>
        <taxon>Lingula</taxon>
    </lineage>
</organism>
<feature type="transmembrane region" description="Helical" evidence="2">
    <location>
        <begin position="154"/>
        <end position="179"/>
    </location>
</feature>
<dbReference type="RefSeq" id="XP_013396088.1">
    <property type="nucleotide sequence ID" value="XM_013540634.1"/>
</dbReference>
<reference evidence="5" key="1">
    <citation type="submission" date="2025-08" db="UniProtKB">
        <authorList>
            <consortium name="RefSeq"/>
        </authorList>
    </citation>
    <scope>IDENTIFICATION</scope>
    <source>
        <tissue evidence="5">Gonads</tissue>
    </source>
</reference>
<feature type="chain" id="PRO_5010288147" evidence="3">
    <location>
        <begin position="22"/>
        <end position="275"/>
    </location>
</feature>